<dbReference type="EMBL" id="CAJVAS010000016">
    <property type="protein sequence ID" value="CAG7635901.1"/>
    <property type="molecule type" value="Genomic_DNA"/>
</dbReference>
<name>A0A916K465_9BACL</name>
<feature type="domain" description="Amidohydrolase-related" evidence="1">
    <location>
        <begin position="21"/>
        <end position="369"/>
    </location>
</feature>
<keyword evidence="3" id="KW-1185">Reference proteome</keyword>
<sequence length="381" mass="43260">MEAKEEAAMESVSYTGKKSIIDCDIHASVPYEGLKSYLPRMYREQMDTWGKRLPGQNQMYLNGGTNGSMQEYRPPRGKEEDEDSYLRYFQAQHLDKYNLAYGVLTGSDYAVHTTPDTDYAAALCSAMNDYVIERYVSRDSRLKGSVQIPKQDPALSAKEIDRVGSHPGMVQVIVSNGAQRPYGNRIYDPIYAACARNHLPFAIHVSMEGIGINHPPTGAGYVSYYAEYRAARTQIMMAHLASLIFEGVFVKFPELKVTMVEAGMLWVAPFLWRLDQDWKALRHQTPWLTQPPSEYYRKHVRVTSQPIELPPQKELFLPMMEAIHARECLMFASDYPHWDFDSPLRAFPKMDDALKRRIFYENAAELYGLPSEPATAGGVGA</sequence>
<dbReference type="PANTHER" id="PTHR21240">
    <property type="entry name" value="2-AMINO-3-CARBOXYLMUCONATE-6-SEMIALDEHYDE DECARBOXYLASE"/>
    <property type="match status" value="1"/>
</dbReference>
<evidence type="ECO:0000313" key="3">
    <source>
        <dbReference type="Proteomes" id="UP000693672"/>
    </source>
</evidence>
<dbReference type="RefSeq" id="WP_218093454.1">
    <property type="nucleotide sequence ID" value="NZ_CAJVAS010000016.1"/>
</dbReference>
<dbReference type="GO" id="GO:0019748">
    <property type="term" value="P:secondary metabolic process"/>
    <property type="evidence" value="ECO:0007669"/>
    <property type="project" value="TreeGrafter"/>
</dbReference>
<proteinExistence type="predicted"/>
<dbReference type="GO" id="GO:0005737">
    <property type="term" value="C:cytoplasm"/>
    <property type="evidence" value="ECO:0007669"/>
    <property type="project" value="TreeGrafter"/>
</dbReference>
<comment type="caution">
    <text evidence="2">The sequence shown here is derived from an EMBL/GenBank/DDBJ whole genome shotgun (WGS) entry which is preliminary data.</text>
</comment>
<dbReference type="InterPro" id="IPR006680">
    <property type="entry name" value="Amidohydro-rel"/>
</dbReference>
<evidence type="ECO:0000313" key="2">
    <source>
        <dbReference type="EMBL" id="CAG7635901.1"/>
    </source>
</evidence>
<dbReference type="GO" id="GO:0016787">
    <property type="term" value="F:hydrolase activity"/>
    <property type="evidence" value="ECO:0007669"/>
    <property type="project" value="InterPro"/>
</dbReference>
<dbReference type="GO" id="GO:0016831">
    <property type="term" value="F:carboxy-lyase activity"/>
    <property type="evidence" value="ECO:0007669"/>
    <property type="project" value="InterPro"/>
</dbReference>
<evidence type="ECO:0000259" key="1">
    <source>
        <dbReference type="Pfam" id="PF04909"/>
    </source>
</evidence>
<dbReference type="Pfam" id="PF04909">
    <property type="entry name" value="Amidohydro_2"/>
    <property type="match status" value="1"/>
</dbReference>
<dbReference type="InterPro" id="IPR032465">
    <property type="entry name" value="ACMSD"/>
</dbReference>
<gene>
    <name evidence="2" type="ORF">PAESOLCIP111_03717</name>
</gene>
<dbReference type="Proteomes" id="UP000693672">
    <property type="component" value="Unassembled WGS sequence"/>
</dbReference>
<dbReference type="AlphaFoldDB" id="A0A916K465"/>
<organism evidence="2 3">
    <name type="scientific">Paenibacillus solanacearum</name>
    <dbReference type="NCBI Taxonomy" id="2048548"/>
    <lineage>
        <taxon>Bacteria</taxon>
        <taxon>Bacillati</taxon>
        <taxon>Bacillota</taxon>
        <taxon>Bacilli</taxon>
        <taxon>Bacillales</taxon>
        <taxon>Paenibacillaceae</taxon>
        <taxon>Paenibacillus</taxon>
    </lineage>
</organism>
<protein>
    <recommendedName>
        <fullName evidence="1">Amidohydrolase-related domain-containing protein</fullName>
    </recommendedName>
</protein>
<dbReference type="PANTHER" id="PTHR21240:SF28">
    <property type="entry name" value="ISO-OROTATE DECARBOXYLASE (EUROFUNG)"/>
    <property type="match status" value="1"/>
</dbReference>
<accession>A0A916K465</accession>
<reference evidence="2" key="1">
    <citation type="submission" date="2021-06" db="EMBL/GenBank/DDBJ databases">
        <authorList>
            <person name="Criscuolo A."/>
        </authorList>
    </citation>
    <scope>NUCLEOTIDE SEQUENCE</scope>
    <source>
        <strain evidence="2">CIP111600</strain>
    </source>
</reference>